<reference evidence="2 3" key="1">
    <citation type="submission" date="2023-05" db="EMBL/GenBank/DDBJ databases">
        <title>A 100% complete, gapless, phased diploid assembly of the Scenedesmus obliquus UTEX 3031 genome.</title>
        <authorList>
            <person name="Biondi T.C."/>
            <person name="Hanschen E.R."/>
            <person name="Kwon T."/>
            <person name="Eng W."/>
            <person name="Kruse C.P.S."/>
            <person name="Koehler S.I."/>
            <person name="Kunde Y."/>
            <person name="Gleasner C.D."/>
            <person name="You Mak K.T."/>
            <person name="Polle J."/>
            <person name="Hovde B.T."/>
            <person name="Starkenburg S.R."/>
        </authorList>
    </citation>
    <scope>NUCLEOTIDE SEQUENCE [LARGE SCALE GENOMIC DNA]</scope>
    <source>
        <strain evidence="2 3">DOE0152z</strain>
    </source>
</reference>
<feature type="compositionally biased region" description="Basic and acidic residues" evidence="1">
    <location>
        <begin position="81"/>
        <end position="95"/>
    </location>
</feature>
<gene>
    <name evidence="2" type="ORF">OEZ85_001262</name>
</gene>
<dbReference type="EMBL" id="CP126222">
    <property type="protein sequence ID" value="WIA22880.1"/>
    <property type="molecule type" value="Genomic_DNA"/>
</dbReference>
<evidence type="ECO:0000256" key="1">
    <source>
        <dbReference type="SAM" id="MobiDB-lite"/>
    </source>
</evidence>
<accession>A0ABY8UP28</accession>
<name>A0ABY8UP28_TETOB</name>
<protein>
    <submittedName>
        <fullName evidence="2">Uncharacterized protein</fullName>
    </submittedName>
</protein>
<evidence type="ECO:0000313" key="3">
    <source>
        <dbReference type="Proteomes" id="UP001244341"/>
    </source>
</evidence>
<proteinExistence type="predicted"/>
<feature type="region of interest" description="Disordered" evidence="1">
    <location>
        <begin position="38"/>
        <end position="200"/>
    </location>
</feature>
<evidence type="ECO:0000313" key="2">
    <source>
        <dbReference type="EMBL" id="WIA22880.1"/>
    </source>
</evidence>
<organism evidence="2 3">
    <name type="scientific">Tetradesmus obliquus</name>
    <name type="common">Green alga</name>
    <name type="synonym">Acutodesmus obliquus</name>
    <dbReference type="NCBI Taxonomy" id="3088"/>
    <lineage>
        <taxon>Eukaryota</taxon>
        <taxon>Viridiplantae</taxon>
        <taxon>Chlorophyta</taxon>
        <taxon>core chlorophytes</taxon>
        <taxon>Chlorophyceae</taxon>
        <taxon>CS clade</taxon>
        <taxon>Sphaeropleales</taxon>
        <taxon>Scenedesmaceae</taxon>
        <taxon>Tetradesmus</taxon>
    </lineage>
</organism>
<dbReference type="Proteomes" id="UP001244341">
    <property type="component" value="Chromosome 15b"/>
</dbReference>
<feature type="compositionally biased region" description="Basic and acidic residues" evidence="1">
    <location>
        <begin position="183"/>
        <end position="200"/>
    </location>
</feature>
<sequence>MQWLKVTLGSRSLLFSQSWTAHCTSSLSGTLRLVSSSSAACKDDPLPNSSPSSGELYGREDRDPSPSPNAAVTQASLDEMAFPRDDKEVKTDGIKPEGNPNPKAYPVQVVCFPRDDKEVKTDGIKPEGNPNPKAYPVQNDPSIPEGAGPDVEKIDPAAADKLSHQAEAEQSGPKAAGQGVVEDLAKKDPERHGSDRGGPM</sequence>
<feature type="compositionally biased region" description="Basic and acidic residues" evidence="1">
    <location>
        <begin position="113"/>
        <end position="125"/>
    </location>
</feature>
<keyword evidence="3" id="KW-1185">Reference proteome</keyword>